<dbReference type="GO" id="GO:0005829">
    <property type="term" value="C:cytosol"/>
    <property type="evidence" value="ECO:0007669"/>
    <property type="project" value="GOC"/>
</dbReference>
<dbReference type="InterPro" id="IPR007249">
    <property type="entry name" value="DOP1_N"/>
</dbReference>
<feature type="compositionally biased region" description="Low complexity" evidence="4">
    <location>
        <begin position="2324"/>
        <end position="2349"/>
    </location>
</feature>
<protein>
    <submittedName>
        <fullName evidence="7">Uncharacterized protein</fullName>
    </submittedName>
</protein>
<dbReference type="PhylomeDB" id="A0A0G4IFE5"/>
<feature type="region of interest" description="Disordered" evidence="4">
    <location>
        <begin position="2148"/>
        <end position="2257"/>
    </location>
</feature>
<feature type="domain" description="DOP1-like C-terminal" evidence="6">
    <location>
        <begin position="1964"/>
        <end position="2151"/>
    </location>
</feature>
<evidence type="ECO:0000259" key="6">
    <source>
        <dbReference type="Pfam" id="PF24598"/>
    </source>
</evidence>
<feature type="region of interest" description="Disordered" evidence="4">
    <location>
        <begin position="1302"/>
        <end position="1322"/>
    </location>
</feature>
<feature type="compositionally biased region" description="Polar residues" evidence="4">
    <location>
        <begin position="2294"/>
        <end position="2304"/>
    </location>
</feature>
<evidence type="ECO:0000313" key="7">
    <source>
        <dbReference type="EMBL" id="CEM56020.1"/>
    </source>
</evidence>
<dbReference type="PANTHER" id="PTHR14042">
    <property type="entry name" value="DOPEY-RELATED"/>
    <property type="match status" value="1"/>
</dbReference>
<feature type="compositionally biased region" description="Low complexity" evidence="4">
    <location>
        <begin position="1649"/>
        <end position="1658"/>
    </location>
</feature>
<reference evidence="7" key="1">
    <citation type="submission" date="2014-11" db="EMBL/GenBank/DDBJ databases">
        <authorList>
            <person name="Otto D Thomas"/>
            <person name="Naeem Raeece"/>
        </authorList>
    </citation>
    <scope>NUCLEOTIDE SEQUENCE</scope>
</reference>
<feature type="region of interest" description="Disordered" evidence="4">
    <location>
        <begin position="1701"/>
        <end position="1732"/>
    </location>
</feature>
<dbReference type="GO" id="GO:0006895">
    <property type="term" value="P:Golgi to endosome transport"/>
    <property type="evidence" value="ECO:0007669"/>
    <property type="project" value="InterPro"/>
</dbReference>
<dbReference type="InterPro" id="IPR016024">
    <property type="entry name" value="ARM-type_fold"/>
</dbReference>
<dbReference type="Gene3D" id="1.25.10.10">
    <property type="entry name" value="Leucine-rich Repeat Variant"/>
    <property type="match status" value="1"/>
</dbReference>
<dbReference type="VEuPathDB" id="CryptoDB:Cvel_14014"/>
<feature type="domain" description="DOP1 N-terminal" evidence="5">
    <location>
        <begin position="9"/>
        <end position="298"/>
    </location>
</feature>
<feature type="region of interest" description="Disordered" evidence="4">
    <location>
        <begin position="502"/>
        <end position="564"/>
    </location>
</feature>
<dbReference type="SUPFAM" id="SSF48371">
    <property type="entry name" value="ARM repeat"/>
    <property type="match status" value="1"/>
</dbReference>
<feature type="compositionally biased region" description="Low complexity" evidence="4">
    <location>
        <begin position="1719"/>
        <end position="1729"/>
    </location>
</feature>
<feature type="compositionally biased region" description="Acidic residues" evidence="4">
    <location>
        <begin position="2148"/>
        <end position="2159"/>
    </location>
</feature>
<feature type="compositionally biased region" description="Low complexity" evidence="4">
    <location>
        <begin position="553"/>
        <end position="563"/>
    </location>
</feature>
<feature type="region of interest" description="Disordered" evidence="4">
    <location>
        <begin position="1647"/>
        <end position="1673"/>
    </location>
</feature>
<keyword evidence="1" id="KW-0813">Transport</keyword>
<dbReference type="GO" id="GO:0015031">
    <property type="term" value="P:protein transport"/>
    <property type="evidence" value="ECO:0007669"/>
    <property type="project" value="UniProtKB-KW"/>
</dbReference>
<feature type="compositionally biased region" description="Low complexity" evidence="4">
    <location>
        <begin position="1596"/>
        <end position="1605"/>
    </location>
</feature>
<feature type="compositionally biased region" description="Pro residues" evidence="4">
    <location>
        <begin position="2353"/>
        <end position="2367"/>
    </location>
</feature>
<evidence type="ECO:0000256" key="3">
    <source>
        <dbReference type="ARBA" id="ARBA00046326"/>
    </source>
</evidence>
<feature type="region of interest" description="Disordered" evidence="4">
    <location>
        <begin position="887"/>
        <end position="930"/>
    </location>
</feature>
<evidence type="ECO:0000256" key="1">
    <source>
        <dbReference type="ARBA" id="ARBA00022448"/>
    </source>
</evidence>
<dbReference type="InterPro" id="IPR056457">
    <property type="entry name" value="DOP1_C"/>
</dbReference>
<keyword evidence="2" id="KW-0653">Protein transport</keyword>
<dbReference type="EMBL" id="CDMZ01005933">
    <property type="protein sequence ID" value="CEM56020.1"/>
    <property type="molecule type" value="Genomic_DNA"/>
</dbReference>
<dbReference type="GO" id="GO:0005802">
    <property type="term" value="C:trans-Golgi network"/>
    <property type="evidence" value="ECO:0007669"/>
    <property type="project" value="TreeGrafter"/>
</dbReference>
<feature type="compositionally biased region" description="Low complexity" evidence="4">
    <location>
        <begin position="2179"/>
        <end position="2191"/>
    </location>
</feature>
<dbReference type="InterPro" id="IPR040314">
    <property type="entry name" value="DOP1"/>
</dbReference>
<dbReference type="Pfam" id="PF24598">
    <property type="entry name" value="DOP1_C"/>
    <property type="match status" value="1"/>
</dbReference>
<feature type="region of interest" description="Disordered" evidence="4">
    <location>
        <begin position="1585"/>
        <end position="1605"/>
    </location>
</feature>
<evidence type="ECO:0000256" key="4">
    <source>
        <dbReference type="SAM" id="MobiDB-lite"/>
    </source>
</evidence>
<sequence>MDERTARTERRRLEQEIQNVLQAFEKAKEWADLSNCLQKLHKSIQRCRPLAPCPLPFKEVVAKRLAQCLNPSLPSGVHVKTLETYAAIFDLIQAAGLSEDLATYSSGLFPFFSNAATHVKPIFIHVIQQYFLPLGDRLLPCLSGLLVSLLPGVEDEKSDSYEKVFSTLQQISEGVGESHFMCALWLVILRTSRVRLPALTVLDEKLSPGLATLPLRRITELLPALDVLVLRSLESVFEDSNELVKRKLLDVLIKHFPFSTETVLDTVNKVRLLRASLRLFHQREWSLTRRLLRWMTNQAEASDGSSGDLTYFREYVRDSLCAAVTDELREMPGPQMEATAKEPLRTLQLVCTEAEGSAPLLMRPLNVAVLEYVQRQTTPDKPWRLSIVEEAQRLFAPTMTDPLWVWESLDSLLQEQLGRHDTAQSLGTLQLSSMYLDELLVDVDAATLLWNLYNVLSRALRAFATLAPSVEELPRLRDFLTFTASLTSSLTTKQAAHIAQLREASGDPQPNREREKETLMPSPPTGAEGGPTLPIEGGVVASSGVDGKPSEAPPASSGSAYSPNVSPLWQDSAPEALVRSESAFVQAMSDFLLYVQDVATKGIAENSKKAAEKEGVLPAFEILSSLLIGLLKAQQQLLTTADVGSSPWFEVPPWLVSILKCCQLREVQVSGRAVRTFTEILKEGLSPVRRNFVILDTYHCDNVAKHLWNCLGDEFAGSHSEVVSLLLELHHLCEPLRPDIILRVIAASCVSSQSSVRLEAVKRYAVLWKYSHFHRPILEVFPTAMKLVLDTLDAPEPAIRHASRSWLTQAASLHVHHILDPIFRELLHEDTVRSPPPKRCYLQPFDAARVLYMFEKLAALVRSEPLLLVQQMQNTYISDHILEMNSKQTAQQRRESTLSTAGGGGGGTVTPHQAPPQSAGGGVEDPKEGTSETIQLGAYLESTSPPGRRLSRGVGGVAGQSRLSTGASFPIVPLAMAHDMPVVDYLDLVAVTALRFIQGEVSADRSDELTEGGAYPSRSLKSATSEAFHRALSEGGTAAAVAAQRSRTKSVEMEDGLTPYRKDGRMETETEDWAALNGPVRVAATEFLKTFLSQLGDSWRAKQISCFLAEPLLEVLAKVISDGNFVLQVQLLGLLRVVLVNSHHDTSALFSKKSRPPPIFPLAPPPGSELSLVTSPQQAVSALQGMGHAASKIGEEERPTLRAEPTQRDTLVDDNKAAQAAAAALGQAGGLGSSLAVSSPPVPMAGGVTVVGRYRILHGNFPLLAQNMIEKAQAVQALRPVAETEMLIPTLLKGLHVTYAADPDAEGDGEGEENGGRPTVVHGGDLDSAPLGHFVNFIVFAIKYLPDSRFRGVCCSLVENFCDLINQHAYRANPVIVLRLMTGLDGVVARLLTKYAASSASHADAEPVPTFSALTLLSLGIVGGNTKASEKERADRETVELARPFLEEIPNIIRACVGAVAAAPPAAVLAEEVGASAFGPGEGDVGGATNRQSFMRDPAALNEREEKADLDVARNREELWAKVVRLLSTVFGHFPQVFVEGCLSVWHDCFLFPPSSRSNPVNVVGPGGNIPLPEAAQALGGEPLVVDGAGRQSSTPQLQPQAPPQRALQGPLLKVLHALHKPDANPWEVVGAVTHALENFFRKEKLAAQQQSSSSSSQPTGQAEGGDGAESAGKQRESIIFHFTYSFLSTVPPDFFEGGAEQTELAGAPGGKDKERDGQGQPRSPSSSGRAEKTWDSLLRLVHTVLTMSKQPLSLLWTLAVLEGFDQQRHSHGSERILKDKKFKKDLADLVHLCCQMAGRIFHTQNRTALHPSLFDLAPPHPPASEAFAHAAGGLFFQPSFPDAAPGAGPKTMVEGPPAAVTGRIADRSKVGGRPTILVPAKDPVEVSALHALAVLTVCCAGVVVSERRTPLASVLIQALCDNLGPVVQLLYSQAIQALPLRYFVMLLLSSMPYSLYPACLPALKKTVLDMLNTTNFFFMDRRTLRCWAKVIHRVVLDDFQKLEMYAPPPGGLSVFSGRSDAESRAKHLKRISMLIFSCPQDAFVAQLPSILERLVESLRVPNAPPLYEQVFLAMRVLMLCVSPQYLTPLWPVLLTELIKVLSGRPLQDPQLVLAALKVVDLASVLELPEFHLHQWIFVSDLLHAADDTEEEQGAEDTGGEGGEKKRDSATEGEKGTAEGETPAAVSSEGAESGGGSGETAAEPEGLYTPVSAAREPQGNVTAELPKAKGKKKDSVPPSASAQPAVTLPPASPAPEAVGVASNISTFKPYAAVLSEICGVREEQDSRKPAVQLTHHSSTATGVSARSRPLVFHSQRGSVSVLPSGGPAVASSSSAAGAARRSKAGSEAAQLNVPPPSGVPTTVPPPYGARTSIASSSADGEAEEGDGAPDWLRVELEGYRKPLILLRKARTSAEVGNAACALDSQAVVSAVCTRGVDRDALVRSIEDDLSELPDVLLDWSRAIDPQSICAGVNERSRKIHWPRSRSGGRPG</sequence>
<proteinExistence type="inferred from homology"/>
<name>A0A0G4IFE5_9ALVE</name>
<evidence type="ECO:0000256" key="2">
    <source>
        <dbReference type="ARBA" id="ARBA00022927"/>
    </source>
</evidence>
<dbReference type="GO" id="GO:0005768">
    <property type="term" value="C:endosome"/>
    <property type="evidence" value="ECO:0007669"/>
    <property type="project" value="TreeGrafter"/>
</dbReference>
<accession>A0A0G4IFE5</accession>
<comment type="similarity">
    <text evidence="3">Belongs to the DOP1 family.</text>
</comment>
<feature type="compositionally biased region" description="Basic and acidic residues" evidence="4">
    <location>
        <begin position="2162"/>
        <end position="2178"/>
    </location>
</feature>
<organism evidence="7">
    <name type="scientific">Chromera velia CCMP2878</name>
    <dbReference type="NCBI Taxonomy" id="1169474"/>
    <lineage>
        <taxon>Eukaryota</taxon>
        <taxon>Sar</taxon>
        <taxon>Alveolata</taxon>
        <taxon>Colpodellida</taxon>
        <taxon>Chromeraceae</taxon>
        <taxon>Chromera</taxon>
    </lineage>
</organism>
<dbReference type="PANTHER" id="PTHR14042:SF24">
    <property type="entry name" value="PROTEIN DOPEY-1 HOMOLOG"/>
    <property type="match status" value="1"/>
</dbReference>
<feature type="compositionally biased region" description="Acidic residues" evidence="4">
    <location>
        <begin position="1303"/>
        <end position="1313"/>
    </location>
</feature>
<evidence type="ECO:0000259" key="5">
    <source>
        <dbReference type="Pfam" id="PF04118"/>
    </source>
</evidence>
<feature type="region of interest" description="Disordered" evidence="4">
    <location>
        <begin position="2286"/>
        <end position="2389"/>
    </location>
</feature>
<gene>
    <name evidence="7" type="ORF">Cvel_14014</name>
</gene>
<dbReference type="Pfam" id="PF04118">
    <property type="entry name" value="Dopey_N"/>
    <property type="match status" value="1"/>
</dbReference>
<dbReference type="InterPro" id="IPR011989">
    <property type="entry name" value="ARM-like"/>
</dbReference>